<dbReference type="Pfam" id="PF07529">
    <property type="entry name" value="HSA"/>
    <property type="match status" value="1"/>
</dbReference>
<dbReference type="SMART" id="SM00573">
    <property type="entry name" value="HSA"/>
    <property type="match status" value="1"/>
</dbReference>
<organism evidence="5 6">
    <name type="scientific">Peronospora destructor</name>
    <dbReference type="NCBI Taxonomy" id="86335"/>
    <lineage>
        <taxon>Eukaryota</taxon>
        <taxon>Sar</taxon>
        <taxon>Stramenopiles</taxon>
        <taxon>Oomycota</taxon>
        <taxon>Peronosporomycetes</taxon>
        <taxon>Peronosporales</taxon>
        <taxon>Peronosporaceae</taxon>
        <taxon>Peronospora</taxon>
    </lineage>
</organism>
<dbReference type="PANTHER" id="PTHR46459">
    <property type="entry name" value="E1A-BINDING PROTEIN P400-RELATED"/>
    <property type="match status" value="1"/>
</dbReference>
<sequence>MASDSDGSNSSVVILRCIHEKLVEYNTFLLRQLVDEQKVALAASEELAPEDLKEDRDNSVAEQEVALSEGNRIRQEEEANAAVVETLADAVSEVDTDELVDSRFRCSDSSVVGPALADEPEKLINETISVDIGLKKRRLGRSGRKDYTGEKEENRKIVLETAAGQESLSQGTPYRVSLKTSVPPNKYLLQKRREEEASDREAAHQQQQPLLLASSATVKRITCSKRSVLTPRSSSASVDLAKAEFDRRLREHVRLHREVNRRSHIVTRKRQLPRLPTPACGKTHWDFLLEEMKWMATDFAQERNWKWVLQRRLAADVIVAQNSGSVRQELENRQIARGVALQISAFLADDGTDCSERQVSHSAISEDDSRKGKSEDVEIV</sequence>
<feature type="region of interest" description="Disordered" evidence="3">
    <location>
        <begin position="357"/>
        <end position="380"/>
    </location>
</feature>
<keyword evidence="6" id="KW-1185">Reference proteome</keyword>
<accession>A0AAV0T2J6</accession>
<evidence type="ECO:0000256" key="3">
    <source>
        <dbReference type="SAM" id="MobiDB-lite"/>
    </source>
</evidence>
<gene>
    <name evidence="5" type="ORF">PDE001_LOCUS956</name>
</gene>
<evidence type="ECO:0000256" key="2">
    <source>
        <dbReference type="ARBA" id="ARBA00023242"/>
    </source>
</evidence>
<proteinExistence type="predicted"/>
<dbReference type="EMBL" id="CANTFM010000153">
    <property type="protein sequence ID" value="CAI5713397.1"/>
    <property type="molecule type" value="Genomic_DNA"/>
</dbReference>
<evidence type="ECO:0000256" key="1">
    <source>
        <dbReference type="ARBA" id="ARBA00004123"/>
    </source>
</evidence>
<dbReference type="PROSITE" id="PS51204">
    <property type="entry name" value="HSA"/>
    <property type="match status" value="1"/>
</dbReference>
<comment type="caution">
    <text evidence="5">The sequence shown here is derived from an EMBL/GenBank/DDBJ whole genome shotgun (WGS) entry which is preliminary data.</text>
</comment>
<evidence type="ECO:0000259" key="4">
    <source>
        <dbReference type="PROSITE" id="PS51204"/>
    </source>
</evidence>
<dbReference type="PANTHER" id="PTHR46459:SF1">
    <property type="entry name" value="E1A-BINDING PROTEIN P400"/>
    <property type="match status" value="1"/>
</dbReference>
<reference evidence="5" key="1">
    <citation type="submission" date="2022-12" db="EMBL/GenBank/DDBJ databases">
        <authorList>
            <person name="Webb A."/>
        </authorList>
    </citation>
    <scope>NUCLEOTIDE SEQUENCE</scope>
    <source>
        <strain evidence="5">Pd1</strain>
    </source>
</reference>
<dbReference type="Proteomes" id="UP001162029">
    <property type="component" value="Unassembled WGS sequence"/>
</dbReference>
<feature type="compositionally biased region" description="Basic and acidic residues" evidence="3">
    <location>
        <begin position="367"/>
        <end position="380"/>
    </location>
</feature>
<dbReference type="AlphaFoldDB" id="A0AAV0T2J6"/>
<feature type="domain" description="HSA" evidence="4">
    <location>
        <begin position="272"/>
        <end position="345"/>
    </location>
</feature>
<keyword evidence="2" id="KW-0539">Nucleus</keyword>
<name>A0AAV0T2J6_9STRA</name>
<dbReference type="GO" id="GO:0035267">
    <property type="term" value="C:NuA4 histone acetyltransferase complex"/>
    <property type="evidence" value="ECO:0007669"/>
    <property type="project" value="TreeGrafter"/>
</dbReference>
<evidence type="ECO:0000313" key="6">
    <source>
        <dbReference type="Proteomes" id="UP001162029"/>
    </source>
</evidence>
<protein>
    <recommendedName>
        <fullName evidence="4">HSA domain-containing protein</fullName>
    </recommendedName>
</protein>
<dbReference type="GO" id="GO:0005634">
    <property type="term" value="C:nucleus"/>
    <property type="evidence" value="ECO:0007669"/>
    <property type="project" value="UniProtKB-SubCell"/>
</dbReference>
<dbReference type="GO" id="GO:0006281">
    <property type="term" value="P:DNA repair"/>
    <property type="evidence" value="ECO:0007669"/>
    <property type="project" value="TreeGrafter"/>
</dbReference>
<comment type="subcellular location">
    <subcellularLocation>
        <location evidence="1">Nucleus</location>
    </subcellularLocation>
</comment>
<evidence type="ECO:0000313" key="5">
    <source>
        <dbReference type="EMBL" id="CAI5713397.1"/>
    </source>
</evidence>
<dbReference type="InterPro" id="IPR014012">
    <property type="entry name" value="HSA_dom"/>
</dbReference>
<dbReference type="GO" id="GO:0003682">
    <property type="term" value="F:chromatin binding"/>
    <property type="evidence" value="ECO:0007669"/>
    <property type="project" value="TreeGrafter"/>
</dbReference>